<sequence length="221" mass="23067">MKRLISVFAFFLLCSGFITEKSFAQSPKIQLAGGNVLNGTLTGTILGAATMALNNDKDISPLRIGIGSGVLGGFAIALYDVATLPAGQEFFISGVFNDGRNSTVIILLDTFYGAAGGAILGSAVTLISNSPVVEGLRLGSGIGAWTGFGFGLIDSFVLAEKNRDFMASALLNRSSLFQINTGTTEIGIAQPTLHQQTVISPNALSMNIEPVINVISLRTSF</sequence>
<reference evidence="2 3" key="1">
    <citation type="submission" date="2018-05" db="EMBL/GenBank/DDBJ databases">
        <title>Rhodohalobacter halophilus gen. nov., sp. nov., a moderately halophilic member of the family Balneolaceae.</title>
        <authorList>
            <person name="Liu Z.-W."/>
        </authorList>
    </citation>
    <scope>NUCLEOTIDE SEQUENCE [LARGE SCALE GENOMIC DNA]</scope>
    <source>
        <strain evidence="2 3">8A47</strain>
    </source>
</reference>
<evidence type="ECO:0000256" key="1">
    <source>
        <dbReference type="SAM" id="SignalP"/>
    </source>
</evidence>
<evidence type="ECO:0000313" key="3">
    <source>
        <dbReference type="Proteomes" id="UP000245533"/>
    </source>
</evidence>
<proteinExistence type="predicted"/>
<evidence type="ECO:0008006" key="4">
    <source>
        <dbReference type="Google" id="ProtNLM"/>
    </source>
</evidence>
<evidence type="ECO:0000313" key="2">
    <source>
        <dbReference type="EMBL" id="PWN05125.1"/>
    </source>
</evidence>
<protein>
    <recommendedName>
        <fullName evidence="4">Outer membrane protein beta-barrel domain-containing protein</fullName>
    </recommendedName>
</protein>
<dbReference type="AlphaFoldDB" id="A0A316TQ37"/>
<dbReference type="RefSeq" id="WP_109648201.1">
    <property type="nucleotide sequence ID" value="NZ_QGGB01000012.1"/>
</dbReference>
<accession>A0A316TQ37</accession>
<gene>
    <name evidence="2" type="ORF">DDZ15_16355</name>
</gene>
<keyword evidence="3" id="KW-1185">Reference proteome</keyword>
<name>A0A316TQ37_9BACT</name>
<dbReference type="Proteomes" id="UP000245533">
    <property type="component" value="Unassembled WGS sequence"/>
</dbReference>
<dbReference type="OrthoDB" id="1524015at2"/>
<feature type="chain" id="PRO_5016378756" description="Outer membrane protein beta-barrel domain-containing protein" evidence="1">
    <location>
        <begin position="25"/>
        <end position="221"/>
    </location>
</feature>
<comment type="caution">
    <text evidence="2">The sequence shown here is derived from an EMBL/GenBank/DDBJ whole genome shotgun (WGS) entry which is preliminary data.</text>
</comment>
<dbReference type="EMBL" id="QGGB01000012">
    <property type="protein sequence ID" value="PWN05125.1"/>
    <property type="molecule type" value="Genomic_DNA"/>
</dbReference>
<keyword evidence="1" id="KW-0732">Signal</keyword>
<organism evidence="2 3">
    <name type="scientific">Rhodohalobacter mucosus</name>
    <dbReference type="NCBI Taxonomy" id="2079485"/>
    <lineage>
        <taxon>Bacteria</taxon>
        <taxon>Pseudomonadati</taxon>
        <taxon>Balneolota</taxon>
        <taxon>Balneolia</taxon>
        <taxon>Balneolales</taxon>
        <taxon>Balneolaceae</taxon>
        <taxon>Rhodohalobacter</taxon>
    </lineage>
</organism>
<feature type="signal peptide" evidence="1">
    <location>
        <begin position="1"/>
        <end position="24"/>
    </location>
</feature>